<sequence>MRDLTFDFLRVTEQAALAAYPWVGSGNKLKADGAATNAMRDTLNKIDFDGKIVIGEGEIDNAPMLYIGEEVGAGVNPKVDIAVDPIEGTTSTVNGQENAFTVIAAAPRNTLLHAPDMYMEKIVVGTEAKGEIDLNASLVENVHVVAKANEKNIKDMRILIQNRERHTQLIDEVRNIGAKVYLFDEGDITYAAATCMKKQGIDLFYGIGGAPEGVLAAVAVKCLGGDMQAKLLPKNKTEYERCVEMGLYNPNKILKLHNLISSDKCLFVATGITENILLKGIVLDTDSNYVTHSLLLNGQNKHIRYIECKHFNYQELVK</sequence>
<dbReference type="RefSeq" id="WP_109985257.1">
    <property type="nucleotide sequence ID" value="NZ_QGTD01000018.1"/>
</dbReference>
<keyword evidence="5 9" id="KW-0464">Manganese</keyword>
<evidence type="ECO:0000256" key="4">
    <source>
        <dbReference type="ARBA" id="ARBA00022801"/>
    </source>
</evidence>
<evidence type="ECO:0000256" key="9">
    <source>
        <dbReference type="PIRSR" id="PIRSR004532-1"/>
    </source>
</evidence>
<comment type="similarity">
    <text evidence="2 8">Belongs to the FBPase class 2 family.</text>
</comment>
<comment type="cofactor">
    <cofactor evidence="9">
        <name>Mn(2+)</name>
        <dbReference type="ChEBI" id="CHEBI:29035"/>
    </cofactor>
</comment>
<dbReference type="PIRSF" id="PIRSF004532">
    <property type="entry name" value="GlpX"/>
    <property type="match status" value="1"/>
</dbReference>
<dbReference type="AlphaFoldDB" id="A0A317KUK4"/>
<keyword evidence="11" id="KW-1185">Reference proteome</keyword>
<keyword evidence="6 8" id="KW-0119">Carbohydrate metabolism</keyword>
<evidence type="ECO:0000256" key="3">
    <source>
        <dbReference type="ARBA" id="ARBA00022723"/>
    </source>
</evidence>
<keyword evidence="3 9" id="KW-0479">Metal-binding</keyword>
<dbReference type="CDD" id="cd01516">
    <property type="entry name" value="FBPase_glpX"/>
    <property type="match status" value="1"/>
</dbReference>
<dbReference type="EMBL" id="QGTD01000018">
    <property type="protein sequence ID" value="PWU67157.1"/>
    <property type="molecule type" value="Genomic_DNA"/>
</dbReference>
<dbReference type="Gene3D" id="3.30.540.10">
    <property type="entry name" value="Fructose-1,6-Bisphosphatase, subunit A, domain 1"/>
    <property type="match status" value="1"/>
</dbReference>
<dbReference type="InterPro" id="IPR004464">
    <property type="entry name" value="FBPase_class-2/SBPase"/>
</dbReference>
<feature type="binding site" evidence="9">
    <location>
        <position position="56"/>
    </location>
    <ligand>
        <name>Mn(2+)</name>
        <dbReference type="ChEBI" id="CHEBI:29035"/>
        <label>1</label>
    </ligand>
</feature>
<dbReference type="OrthoDB" id="9779353at2"/>
<evidence type="ECO:0000256" key="1">
    <source>
        <dbReference type="ARBA" id="ARBA00001273"/>
    </source>
</evidence>
<gene>
    <name evidence="10" type="primary">glpX</name>
    <name evidence="10" type="ORF">DLJ74_16405</name>
</gene>
<feature type="binding site" evidence="9">
    <location>
        <position position="212"/>
    </location>
    <ligand>
        <name>Mn(2+)</name>
        <dbReference type="ChEBI" id="CHEBI:29035"/>
        <label>2</label>
    </ligand>
</feature>
<accession>A0A317KUK4</accession>
<proteinExistence type="inferred from homology"/>
<name>A0A317KUK4_9BACI</name>
<dbReference type="SUPFAM" id="SSF56655">
    <property type="entry name" value="Carbohydrate phosphatase"/>
    <property type="match status" value="1"/>
</dbReference>
<evidence type="ECO:0000256" key="5">
    <source>
        <dbReference type="ARBA" id="ARBA00023211"/>
    </source>
</evidence>
<organism evidence="10 11">
    <name type="scientific">Gracilibacillus dipsosauri</name>
    <dbReference type="NCBI Taxonomy" id="178340"/>
    <lineage>
        <taxon>Bacteria</taxon>
        <taxon>Bacillati</taxon>
        <taxon>Bacillota</taxon>
        <taxon>Bacilli</taxon>
        <taxon>Bacillales</taxon>
        <taxon>Bacillaceae</taxon>
        <taxon>Gracilibacillus</taxon>
    </lineage>
</organism>
<protein>
    <recommendedName>
        <fullName evidence="8">Fructose-1,6-bisphosphatase</fullName>
    </recommendedName>
</protein>
<feature type="binding site" evidence="9">
    <location>
        <position position="87"/>
    </location>
    <ligand>
        <name>Mn(2+)</name>
        <dbReference type="ChEBI" id="CHEBI:29035"/>
        <label>2</label>
    </ligand>
</feature>
<dbReference type="GO" id="GO:0005829">
    <property type="term" value="C:cytosol"/>
    <property type="evidence" value="ECO:0007669"/>
    <property type="project" value="TreeGrafter"/>
</dbReference>
<comment type="catalytic activity">
    <reaction evidence="1">
        <text>beta-D-fructose 1,6-bisphosphate + H2O = beta-D-fructose 6-phosphate + phosphate</text>
        <dbReference type="Rhea" id="RHEA:11064"/>
        <dbReference type="ChEBI" id="CHEBI:15377"/>
        <dbReference type="ChEBI" id="CHEBI:32966"/>
        <dbReference type="ChEBI" id="CHEBI:43474"/>
        <dbReference type="ChEBI" id="CHEBI:57634"/>
        <dbReference type="EC" id="3.1.3.11"/>
    </reaction>
</comment>
<dbReference type="GO" id="GO:0046872">
    <property type="term" value="F:metal ion binding"/>
    <property type="evidence" value="ECO:0007669"/>
    <property type="project" value="UniProtKB-KW"/>
</dbReference>
<dbReference type="GO" id="GO:0006094">
    <property type="term" value="P:gluconeogenesis"/>
    <property type="evidence" value="ECO:0007669"/>
    <property type="project" value="InterPro"/>
</dbReference>
<comment type="pathway">
    <text evidence="7">Carbohydrate biosynthesis.</text>
</comment>
<evidence type="ECO:0000256" key="6">
    <source>
        <dbReference type="ARBA" id="ARBA00023277"/>
    </source>
</evidence>
<dbReference type="NCBIfam" id="TIGR00330">
    <property type="entry name" value="glpX"/>
    <property type="match status" value="1"/>
</dbReference>
<evidence type="ECO:0000256" key="7">
    <source>
        <dbReference type="ARBA" id="ARBA00024331"/>
    </source>
</evidence>
<comment type="caution">
    <text evidence="10">The sequence shown here is derived from an EMBL/GenBank/DDBJ whole genome shotgun (WGS) entry which is preliminary data.</text>
</comment>
<dbReference type="GO" id="GO:0030388">
    <property type="term" value="P:fructose 1,6-bisphosphate metabolic process"/>
    <property type="evidence" value="ECO:0007669"/>
    <property type="project" value="TreeGrafter"/>
</dbReference>
<reference evidence="10 11" key="1">
    <citation type="submission" date="2018-05" db="EMBL/GenBank/DDBJ databases">
        <title>Genomic analysis of Gracilibacillus dipsosauri DD1 reveals novel features of a salt-tolerant amylase.</title>
        <authorList>
            <person name="Deutch C.E."/>
            <person name="Yang S."/>
        </authorList>
    </citation>
    <scope>NUCLEOTIDE SEQUENCE [LARGE SCALE GENOMIC DNA]</scope>
    <source>
        <strain evidence="10 11">DD1</strain>
    </source>
</reference>
<dbReference type="GO" id="GO:0042132">
    <property type="term" value="F:fructose 1,6-bisphosphate 1-phosphatase activity"/>
    <property type="evidence" value="ECO:0007669"/>
    <property type="project" value="UniProtKB-EC"/>
</dbReference>
<evidence type="ECO:0000256" key="2">
    <source>
        <dbReference type="ARBA" id="ARBA00008989"/>
    </source>
</evidence>
<dbReference type="GO" id="GO:0006071">
    <property type="term" value="P:glycerol metabolic process"/>
    <property type="evidence" value="ECO:0007669"/>
    <property type="project" value="InterPro"/>
</dbReference>
<dbReference type="Gene3D" id="3.40.190.90">
    <property type="match status" value="1"/>
</dbReference>
<dbReference type="PANTHER" id="PTHR30447:SF0">
    <property type="entry name" value="FRUCTOSE-1,6-BISPHOSPHATASE 1 CLASS 2-RELATED"/>
    <property type="match status" value="1"/>
</dbReference>
<evidence type="ECO:0000256" key="8">
    <source>
        <dbReference type="PIRNR" id="PIRNR004532"/>
    </source>
</evidence>
<dbReference type="Proteomes" id="UP000245624">
    <property type="component" value="Unassembled WGS sequence"/>
</dbReference>
<feature type="binding site" evidence="9">
    <location>
        <position position="84"/>
    </location>
    <ligand>
        <name>Mn(2+)</name>
        <dbReference type="ChEBI" id="CHEBI:29035"/>
        <label>2</label>
    </ligand>
</feature>
<evidence type="ECO:0000313" key="10">
    <source>
        <dbReference type="EMBL" id="PWU67157.1"/>
    </source>
</evidence>
<dbReference type="FunFam" id="3.40.190.90:FF:000001">
    <property type="entry name" value="Fructose-1,6-bisphosphatase"/>
    <property type="match status" value="1"/>
</dbReference>
<dbReference type="PANTHER" id="PTHR30447">
    <property type="entry name" value="FRUCTOSE-1,6-BISPHOSPHATASE CLASS 2"/>
    <property type="match status" value="1"/>
</dbReference>
<feature type="binding site" evidence="9">
    <location>
        <position position="32"/>
    </location>
    <ligand>
        <name>Mn(2+)</name>
        <dbReference type="ChEBI" id="CHEBI:29035"/>
        <label>1</label>
    </ligand>
</feature>
<evidence type="ECO:0000313" key="11">
    <source>
        <dbReference type="Proteomes" id="UP000245624"/>
    </source>
</evidence>
<keyword evidence="4" id="KW-0378">Hydrolase</keyword>
<dbReference type="Pfam" id="PF03320">
    <property type="entry name" value="FBPase_glpX"/>
    <property type="match status" value="1"/>
</dbReference>